<gene>
    <name evidence="1" type="ORF">BofuT4_uP085770.1</name>
</gene>
<dbReference type="HOGENOM" id="CLU_3068419_0_0_1"/>
<dbReference type="AlphaFoldDB" id="G2YHM8"/>
<accession>G2YHM8</accession>
<evidence type="ECO:0000313" key="2">
    <source>
        <dbReference type="Proteomes" id="UP000008177"/>
    </source>
</evidence>
<protein>
    <submittedName>
        <fullName evidence="1">Uncharacterized protein</fullName>
    </submittedName>
</protein>
<dbReference type="InParanoid" id="G2YHM8"/>
<dbReference type="Proteomes" id="UP000008177">
    <property type="component" value="Unplaced contigs"/>
</dbReference>
<dbReference type="EMBL" id="FQ790336">
    <property type="protein sequence ID" value="CCD51215.1"/>
    <property type="molecule type" value="Genomic_DNA"/>
</dbReference>
<evidence type="ECO:0000313" key="1">
    <source>
        <dbReference type="EMBL" id="CCD51215.1"/>
    </source>
</evidence>
<name>G2YHM8_BOTF4</name>
<reference evidence="2" key="1">
    <citation type="journal article" date="2011" name="PLoS Genet.">
        <title>Genomic analysis of the necrotrophic fungal pathogens Sclerotinia sclerotiorum and Botrytis cinerea.</title>
        <authorList>
            <person name="Amselem J."/>
            <person name="Cuomo C.A."/>
            <person name="van Kan J.A."/>
            <person name="Viaud M."/>
            <person name="Benito E.P."/>
            <person name="Couloux A."/>
            <person name="Coutinho P.M."/>
            <person name="de Vries R.P."/>
            <person name="Dyer P.S."/>
            <person name="Fillinger S."/>
            <person name="Fournier E."/>
            <person name="Gout L."/>
            <person name="Hahn M."/>
            <person name="Kohn L."/>
            <person name="Lapalu N."/>
            <person name="Plummer K.M."/>
            <person name="Pradier J.M."/>
            <person name="Quevillon E."/>
            <person name="Sharon A."/>
            <person name="Simon A."/>
            <person name="ten Have A."/>
            <person name="Tudzynski B."/>
            <person name="Tudzynski P."/>
            <person name="Wincker P."/>
            <person name="Andrew M."/>
            <person name="Anthouard V."/>
            <person name="Beever R.E."/>
            <person name="Beffa R."/>
            <person name="Benoit I."/>
            <person name="Bouzid O."/>
            <person name="Brault B."/>
            <person name="Chen Z."/>
            <person name="Choquer M."/>
            <person name="Collemare J."/>
            <person name="Cotton P."/>
            <person name="Danchin E.G."/>
            <person name="Da Silva C."/>
            <person name="Gautier A."/>
            <person name="Giraud C."/>
            <person name="Giraud T."/>
            <person name="Gonzalez C."/>
            <person name="Grossetete S."/>
            <person name="Guldener U."/>
            <person name="Henrissat B."/>
            <person name="Howlett B.J."/>
            <person name="Kodira C."/>
            <person name="Kretschmer M."/>
            <person name="Lappartient A."/>
            <person name="Leroch M."/>
            <person name="Levis C."/>
            <person name="Mauceli E."/>
            <person name="Neuveglise C."/>
            <person name="Oeser B."/>
            <person name="Pearson M."/>
            <person name="Poulain J."/>
            <person name="Poussereau N."/>
            <person name="Quesneville H."/>
            <person name="Rascle C."/>
            <person name="Schumacher J."/>
            <person name="Segurens B."/>
            <person name="Sexton A."/>
            <person name="Silva E."/>
            <person name="Sirven C."/>
            <person name="Soanes D.M."/>
            <person name="Talbot N.J."/>
            <person name="Templeton M."/>
            <person name="Yandava C."/>
            <person name="Yarden O."/>
            <person name="Zeng Q."/>
            <person name="Rollins J.A."/>
            <person name="Lebrun M.H."/>
            <person name="Dickman M."/>
        </authorList>
    </citation>
    <scope>NUCLEOTIDE SEQUENCE [LARGE SCALE GENOMIC DNA]</scope>
    <source>
        <strain evidence="2">T4</strain>
    </source>
</reference>
<proteinExistence type="predicted"/>
<organism evidence="1 2">
    <name type="scientific">Botryotinia fuckeliana (strain T4)</name>
    <name type="common">Noble rot fungus</name>
    <name type="synonym">Botrytis cinerea</name>
    <dbReference type="NCBI Taxonomy" id="999810"/>
    <lineage>
        <taxon>Eukaryota</taxon>
        <taxon>Fungi</taxon>
        <taxon>Dikarya</taxon>
        <taxon>Ascomycota</taxon>
        <taxon>Pezizomycotina</taxon>
        <taxon>Leotiomycetes</taxon>
        <taxon>Helotiales</taxon>
        <taxon>Sclerotiniaceae</taxon>
        <taxon>Botrytis</taxon>
    </lineage>
</organism>
<sequence length="53" mass="5994">MSKLIAQCQCCATSEVAKTFWKKWQPDPTVTARLKIHRARDTYVSRIHGSASS</sequence>